<gene>
    <name evidence="1" type="ORF">ENR64_03140</name>
</gene>
<sequence length="60" mass="6763">MIICKDGISFGNATRTRTARTGICKWDLENWYKPAILAHRKKSQSDRPDSVVAVLLKAQC</sequence>
<dbReference type="AlphaFoldDB" id="A0A7C3PDZ8"/>
<comment type="caution">
    <text evidence="1">The sequence shown here is derived from an EMBL/GenBank/DDBJ whole genome shotgun (WGS) entry which is preliminary data.</text>
</comment>
<name>A0A7C3PDZ8_9CYAN</name>
<proteinExistence type="predicted"/>
<reference evidence="1" key="1">
    <citation type="journal article" date="2020" name="mSystems">
        <title>Genome- and Community-Level Interaction Insights into Carbon Utilization and Element Cycling Functions of Hydrothermarchaeota in Hydrothermal Sediment.</title>
        <authorList>
            <person name="Zhou Z."/>
            <person name="Liu Y."/>
            <person name="Xu W."/>
            <person name="Pan J."/>
            <person name="Luo Z.H."/>
            <person name="Li M."/>
        </authorList>
    </citation>
    <scope>NUCLEOTIDE SEQUENCE [LARGE SCALE GENOMIC DNA]</scope>
    <source>
        <strain evidence="1">SpSt-418</strain>
    </source>
</reference>
<evidence type="ECO:0000313" key="1">
    <source>
        <dbReference type="EMBL" id="HFM96758.1"/>
    </source>
</evidence>
<organism evidence="1">
    <name type="scientific">Oscillatoriales cyanobacterium SpSt-418</name>
    <dbReference type="NCBI Taxonomy" id="2282169"/>
    <lineage>
        <taxon>Bacteria</taxon>
        <taxon>Bacillati</taxon>
        <taxon>Cyanobacteriota</taxon>
        <taxon>Cyanophyceae</taxon>
        <taxon>Oscillatoriophycideae</taxon>
        <taxon>Oscillatoriales</taxon>
    </lineage>
</organism>
<accession>A0A7C3PDZ8</accession>
<dbReference type="EMBL" id="DSRU01000042">
    <property type="protein sequence ID" value="HFM96758.1"/>
    <property type="molecule type" value="Genomic_DNA"/>
</dbReference>
<protein>
    <submittedName>
        <fullName evidence="1">Uncharacterized protein</fullName>
    </submittedName>
</protein>